<evidence type="ECO:0000313" key="1">
    <source>
        <dbReference type="EMBL" id="UYV61946.1"/>
    </source>
</evidence>
<dbReference type="Proteomes" id="UP001235939">
    <property type="component" value="Chromosome 01"/>
</dbReference>
<accession>A0ABY6JZ58</accession>
<dbReference type="EMBL" id="CP092863">
    <property type="protein sequence ID" value="UYV61946.1"/>
    <property type="molecule type" value="Genomic_DNA"/>
</dbReference>
<proteinExistence type="predicted"/>
<keyword evidence="2" id="KW-1185">Reference proteome</keyword>
<sequence length="123" mass="14604">MSSSTVNIAVNSTKDNFMDKLERYGDYHRIVRIVAYLLRFKKKTISDQSRFRQHDKMSKEISVEEFEEAEKMNMGYRIKSQLYFGKDDYDTRCPIVFLGENQVVKLLIPKEHKMMSHARIQTT</sequence>
<organism evidence="1 2">
    <name type="scientific">Cordylochernes scorpioides</name>
    <dbReference type="NCBI Taxonomy" id="51811"/>
    <lineage>
        <taxon>Eukaryota</taxon>
        <taxon>Metazoa</taxon>
        <taxon>Ecdysozoa</taxon>
        <taxon>Arthropoda</taxon>
        <taxon>Chelicerata</taxon>
        <taxon>Arachnida</taxon>
        <taxon>Pseudoscorpiones</taxon>
        <taxon>Cheliferoidea</taxon>
        <taxon>Chernetidae</taxon>
        <taxon>Cordylochernes</taxon>
    </lineage>
</organism>
<name>A0ABY6JZ58_9ARAC</name>
<protein>
    <submittedName>
        <fullName evidence="1">Uncharacterized protein</fullName>
    </submittedName>
</protein>
<evidence type="ECO:0000313" key="2">
    <source>
        <dbReference type="Proteomes" id="UP001235939"/>
    </source>
</evidence>
<reference evidence="1 2" key="1">
    <citation type="submission" date="2022-01" db="EMBL/GenBank/DDBJ databases">
        <title>A chromosomal length assembly of Cordylochernes scorpioides.</title>
        <authorList>
            <person name="Zeh D."/>
            <person name="Zeh J."/>
        </authorList>
    </citation>
    <scope>NUCLEOTIDE SEQUENCE [LARGE SCALE GENOMIC DNA]</scope>
    <source>
        <strain evidence="1">IN4F17</strain>
        <tissue evidence="1">Whole Body</tissue>
    </source>
</reference>
<gene>
    <name evidence="1" type="ORF">LAZ67_1007133</name>
</gene>